<dbReference type="EMBL" id="NWSH01008334">
    <property type="protein sequence ID" value="PCG62597.1"/>
    <property type="molecule type" value="Genomic_DNA"/>
</dbReference>
<keyword evidence="3" id="KW-0677">Repeat</keyword>
<keyword evidence="5" id="KW-0969">Cilium</keyword>
<reference evidence="7" key="1">
    <citation type="submission" date="2017-09" db="EMBL/GenBank/DDBJ databases">
        <title>Contemporary evolution of a Lepidopteran species, Heliothis virescens, in response to modern agricultural practices.</title>
        <authorList>
            <person name="Fritz M.L."/>
            <person name="Deyonke A.M."/>
            <person name="Papanicolaou A."/>
            <person name="Micinski S."/>
            <person name="Westbrook J."/>
            <person name="Gould F."/>
        </authorList>
    </citation>
    <scope>NUCLEOTIDE SEQUENCE [LARGE SCALE GENOMIC DNA]</scope>
    <source>
        <strain evidence="7">HvINT-</strain>
        <tissue evidence="7">Whole body</tissue>
    </source>
</reference>
<dbReference type="STRING" id="7102.A0A2A4IRH0"/>
<evidence type="ECO:0000256" key="1">
    <source>
        <dbReference type="ARBA" id="ARBA00004230"/>
    </source>
</evidence>
<dbReference type="GO" id="GO:0031514">
    <property type="term" value="C:motile cilium"/>
    <property type="evidence" value="ECO:0007669"/>
    <property type="project" value="UniProtKB-SubCell"/>
</dbReference>
<protein>
    <recommendedName>
        <fullName evidence="2">MORN repeat-containing protein 5</fullName>
    </recommendedName>
</protein>
<dbReference type="AlphaFoldDB" id="A0A2A4IRH0"/>
<gene>
    <name evidence="7" type="ORF">B5V51_14100</name>
</gene>
<dbReference type="Pfam" id="PF02493">
    <property type="entry name" value="MORN"/>
    <property type="match status" value="2"/>
</dbReference>
<sequence>MASLRKASMPGKNPGTTFVKGTHVSQWQGLMKKFTTDREIKCKAEPLDFTTRSRRMMKDFSTGSRFEGEWDVMGMNGYGEYTFPNGVRYEGNFKDGRMHGKGSLLYDADGGTCIIRGRFHNGVMVERTLLFSDTLEYNEHDWRYCAMPDRRFAVEYDIDLMPAGKSYLTADQPTKKIPEGYYDTGDGFFNPKTKVTCKYDDLSAIERAPSLREQKWILDNCRVGTDAPLGPRTDLYEHWLEPAWIQAPQPPPAAGIKTSTMISIKRQSVISALDFDYDKKPAFYDASMAVALDEPMPKRRFRLAHD</sequence>
<evidence type="ECO:0000256" key="4">
    <source>
        <dbReference type="ARBA" id="ARBA00022846"/>
    </source>
</evidence>
<proteinExistence type="predicted"/>
<dbReference type="InterPro" id="IPR003409">
    <property type="entry name" value="MORN"/>
</dbReference>
<evidence type="ECO:0000256" key="2">
    <source>
        <dbReference type="ARBA" id="ARBA00016322"/>
    </source>
</evidence>
<accession>A0A2A4IRH0</accession>
<evidence type="ECO:0000256" key="6">
    <source>
        <dbReference type="ARBA" id="ARBA00023273"/>
    </source>
</evidence>
<name>A0A2A4IRH0_HELVI</name>
<dbReference type="PANTHER" id="PTHR46437">
    <property type="entry name" value="MORN REPEAT-CONTAINING PROTEIN 5"/>
    <property type="match status" value="1"/>
</dbReference>
<evidence type="ECO:0000256" key="5">
    <source>
        <dbReference type="ARBA" id="ARBA00023069"/>
    </source>
</evidence>
<dbReference type="SUPFAM" id="SSF82185">
    <property type="entry name" value="Histone H3 K4-specific methyltransferase SET7/9 N-terminal domain"/>
    <property type="match status" value="1"/>
</dbReference>
<evidence type="ECO:0000256" key="3">
    <source>
        <dbReference type="ARBA" id="ARBA00022737"/>
    </source>
</evidence>
<keyword evidence="6" id="KW-0966">Cell projection</keyword>
<keyword evidence="4" id="KW-0282">Flagellum</keyword>
<dbReference type="InterPro" id="IPR042814">
    <property type="entry name" value="Morn5"/>
</dbReference>
<comment type="subcellular location">
    <subcellularLocation>
        <location evidence="1">Cell projection</location>
        <location evidence="1">Cilium</location>
        <location evidence="1">Flagellum</location>
    </subcellularLocation>
</comment>
<dbReference type="PANTHER" id="PTHR46437:SF1">
    <property type="entry name" value="MORN REPEAT-CONTAINING PROTEIN 5"/>
    <property type="match status" value="1"/>
</dbReference>
<evidence type="ECO:0000313" key="7">
    <source>
        <dbReference type="EMBL" id="PCG62597.1"/>
    </source>
</evidence>
<dbReference type="Gene3D" id="2.20.110.10">
    <property type="entry name" value="Histone H3 K4-specific methyltransferase SET7/9 N-terminal domain"/>
    <property type="match status" value="1"/>
</dbReference>
<organism evidence="7">
    <name type="scientific">Heliothis virescens</name>
    <name type="common">Tobacco budworm moth</name>
    <dbReference type="NCBI Taxonomy" id="7102"/>
    <lineage>
        <taxon>Eukaryota</taxon>
        <taxon>Metazoa</taxon>
        <taxon>Ecdysozoa</taxon>
        <taxon>Arthropoda</taxon>
        <taxon>Hexapoda</taxon>
        <taxon>Insecta</taxon>
        <taxon>Pterygota</taxon>
        <taxon>Neoptera</taxon>
        <taxon>Endopterygota</taxon>
        <taxon>Lepidoptera</taxon>
        <taxon>Glossata</taxon>
        <taxon>Ditrysia</taxon>
        <taxon>Noctuoidea</taxon>
        <taxon>Noctuidae</taxon>
        <taxon>Heliothinae</taxon>
        <taxon>Heliothis</taxon>
    </lineage>
</organism>
<comment type="caution">
    <text evidence="7">The sequence shown here is derived from an EMBL/GenBank/DDBJ whole genome shotgun (WGS) entry which is preliminary data.</text>
</comment>